<dbReference type="InterPro" id="IPR036770">
    <property type="entry name" value="Ankyrin_rpt-contain_sf"/>
</dbReference>
<reference evidence="4" key="1">
    <citation type="submission" date="2014-11" db="EMBL/GenBank/DDBJ databases">
        <authorList>
            <person name="Otto D Thomas"/>
            <person name="Naeem Raeece"/>
        </authorList>
    </citation>
    <scope>NUCLEOTIDE SEQUENCE</scope>
</reference>
<name>A0A0G4ICG8_9ALVE</name>
<evidence type="ECO:0000256" key="1">
    <source>
        <dbReference type="ARBA" id="ARBA00022737"/>
    </source>
</evidence>
<dbReference type="PANTHER" id="PTHR24198">
    <property type="entry name" value="ANKYRIN REPEAT AND PROTEIN KINASE DOMAIN-CONTAINING PROTEIN"/>
    <property type="match status" value="1"/>
</dbReference>
<dbReference type="Pfam" id="PF00023">
    <property type="entry name" value="Ank"/>
    <property type="match status" value="1"/>
</dbReference>
<dbReference type="AlphaFoldDB" id="A0A0G4ICG8"/>
<evidence type="ECO:0000256" key="3">
    <source>
        <dbReference type="PROSITE-ProRule" id="PRU00023"/>
    </source>
</evidence>
<dbReference type="SUPFAM" id="SSF48403">
    <property type="entry name" value="Ankyrin repeat"/>
    <property type="match status" value="1"/>
</dbReference>
<dbReference type="EMBL" id="CDMZ01005814">
    <property type="protein sequence ID" value="CEM54758.1"/>
    <property type="molecule type" value="Genomic_DNA"/>
</dbReference>
<feature type="repeat" description="ANK" evidence="3">
    <location>
        <begin position="134"/>
        <end position="166"/>
    </location>
</feature>
<dbReference type="Pfam" id="PF12796">
    <property type="entry name" value="Ank_2"/>
    <property type="match status" value="3"/>
</dbReference>
<dbReference type="PhylomeDB" id="A0A0G4ICG8"/>
<evidence type="ECO:0000256" key="2">
    <source>
        <dbReference type="ARBA" id="ARBA00023043"/>
    </source>
</evidence>
<feature type="repeat" description="ANK" evidence="3">
    <location>
        <begin position="277"/>
        <end position="309"/>
    </location>
</feature>
<dbReference type="SMART" id="SM00248">
    <property type="entry name" value="ANK"/>
    <property type="match status" value="5"/>
</dbReference>
<feature type="repeat" description="ANK" evidence="3">
    <location>
        <begin position="358"/>
        <end position="390"/>
    </location>
</feature>
<accession>A0A0G4ICG8</accession>
<feature type="repeat" description="ANK" evidence="3">
    <location>
        <begin position="167"/>
        <end position="199"/>
    </location>
</feature>
<keyword evidence="1" id="KW-0677">Repeat</keyword>
<dbReference type="PANTHER" id="PTHR24198:SF165">
    <property type="entry name" value="ANKYRIN REPEAT-CONTAINING PROTEIN-RELATED"/>
    <property type="match status" value="1"/>
</dbReference>
<keyword evidence="2 3" id="KW-0040">ANK repeat</keyword>
<evidence type="ECO:0000313" key="4">
    <source>
        <dbReference type="EMBL" id="CEM54758.1"/>
    </source>
</evidence>
<proteinExistence type="predicted"/>
<dbReference type="Gene3D" id="1.25.40.20">
    <property type="entry name" value="Ankyrin repeat-containing domain"/>
    <property type="match status" value="3"/>
</dbReference>
<dbReference type="VEuPathDB" id="CryptoDB:Cvel_13023"/>
<dbReference type="PROSITE" id="PS50088">
    <property type="entry name" value="ANK_REPEAT"/>
    <property type="match status" value="4"/>
</dbReference>
<protein>
    <submittedName>
        <fullName evidence="4">Uncharacterized protein</fullName>
    </submittedName>
</protein>
<organism evidence="4">
    <name type="scientific">Chromera velia CCMP2878</name>
    <dbReference type="NCBI Taxonomy" id="1169474"/>
    <lineage>
        <taxon>Eukaryota</taxon>
        <taxon>Sar</taxon>
        <taxon>Alveolata</taxon>
        <taxon>Colpodellida</taxon>
        <taxon>Chromeraceae</taxon>
        <taxon>Chromera</taxon>
    </lineage>
</organism>
<dbReference type="PROSITE" id="PS50297">
    <property type="entry name" value="ANK_REP_REGION"/>
    <property type="match status" value="4"/>
</dbReference>
<sequence>MVADLDCGLRSQIDVIEATLRANEPADNSAAAAAAVAVPLVCSEDVAVLKALEEGGREFSNKAKGQLGEVVSRHFKLDVGAFYEMGIGERIREFRAVSAETSQQALSDFVSGANNGDDLRLCLKAGADVNGFVNGQTALMKAVSMKNREAAQMILSDGADINAKQVSGDTALTAACRKPQWEMVGFLVEEGADVDVVVEFENVKALQIACKAAEKQLDTRALKDLVTKTSELADLKISAREDFVAESLVHFFCWHEFEELLLLSLSWGVDIDAVDVDGSTALMIAAARSKPHYVKLLIENGADIHKEDEFGDNALLYALPEGDDLPPDPQEQSFISSPRTILDILLDRGVDINFRGSIGKTALHLAVDWGVTEIVRFLVERGADLQVRNESGQTPHDLAVARSRSPEMVALLVPPLVAAG</sequence>
<dbReference type="InterPro" id="IPR002110">
    <property type="entry name" value="Ankyrin_rpt"/>
</dbReference>
<gene>
    <name evidence="4" type="ORF">Cvel_13023</name>
</gene>